<dbReference type="Proteomes" id="UP000651156">
    <property type="component" value="Unassembled WGS sequence"/>
</dbReference>
<evidence type="ECO:0000313" key="2">
    <source>
        <dbReference type="EMBL" id="MBE9193515.1"/>
    </source>
</evidence>
<protein>
    <submittedName>
        <fullName evidence="2">WGxxGxxG-CTERM domain-containing protein</fullName>
    </submittedName>
</protein>
<dbReference type="NCBIfam" id="NF041742">
    <property type="entry name" value="WGxxGxxG_fam"/>
    <property type="match status" value="1"/>
</dbReference>
<keyword evidence="3" id="KW-1185">Reference proteome</keyword>
<proteinExistence type="predicted"/>
<organism evidence="2 3">
    <name type="scientific">Gloeocapsopsis crepidinum LEGE 06123</name>
    <dbReference type="NCBI Taxonomy" id="588587"/>
    <lineage>
        <taxon>Bacteria</taxon>
        <taxon>Bacillati</taxon>
        <taxon>Cyanobacteriota</taxon>
        <taxon>Cyanophyceae</taxon>
        <taxon>Oscillatoriophycideae</taxon>
        <taxon>Chroococcales</taxon>
        <taxon>Chroococcaceae</taxon>
        <taxon>Gloeocapsopsis</taxon>
    </lineage>
</organism>
<gene>
    <name evidence="2" type="ORF">IQ230_24900</name>
</gene>
<name>A0ABR9UYW8_9CHRO</name>
<evidence type="ECO:0000256" key="1">
    <source>
        <dbReference type="SAM" id="Phobius"/>
    </source>
</evidence>
<comment type="caution">
    <text evidence="2">The sequence shown here is derived from an EMBL/GenBank/DDBJ whole genome shotgun (WGS) entry which is preliminary data.</text>
</comment>
<feature type="transmembrane region" description="Helical" evidence="1">
    <location>
        <begin position="51"/>
        <end position="67"/>
    </location>
</feature>
<keyword evidence="1" id="KW-1133">Transmembrane helix</keyword>
<reference evidence="2 3" key="1">
    <citation type="submission" date="2020-10" db="EMBL/GenBank/DDBJ databases">
        <authorList>
            <person name="Castelo-Branco R."/>
            <person name="Eusebio N."/>
            <person name="Adriana R."/>
            <person name="Vieira A."/>
            <person name="Brugerolle De Fraissinette N."/>
            <person name="Rezende De Castro R."/>
            <person name="Schneider M.P."/>
            <person name="Vasconcelos V."/>
            <person name="Leao P.N."/>
        </authorList>
    </citation>
    <scope>NUCLEOTIDE SEQUENCE [LARGE SCALE GENOMIC DNA]</scope>
    <source>
        <strain evidence="2 3">LEGE 06123</strain>
    </source>
</reference>
<accession>A0ABR9UYW8</accession>
<dbReference type="NCBIfam" id="NF038039">
    <property type="entry name" value="WGxxGxxG-CTERM"/>
    <property type="match status" value="1"/>
</dbReference>
<dbReference type="EMBL" id="JADEWN010000100">
    <property type="protein sequence ID" value="MBE9193515.1"/>
    <property type="molecule type" value="Genomic_DNA"/>
</dbReference>
<keyword evidence="1" id="KW-0812">Transmembrane</keyword>
<sequence length="72" mass="7523">MKYSRLVQTVGIVILGASIIILPACTTEPVGTVAPNPGVGVVAERDNDFDWGWIGLVGLVGLFGLSGKRGNR</sequence>
<dbReference type="RefSeq" id="WP_193934894.1">
    <property type="nucleotide sequence ID" value="NZ_CAWPMZ010000001.1"/>
</dbReference>
<keyword evidence="1" id="KW-0472">Membrane</keyword>
<evidence type="ECO:0000313" key="3">
    <source>
        <dbReference type="Proteomes" id="UP000651156"/>
    </source>
</evidence>